<organism evidence="2">
    <name type="scientific">seawater metagenome</name>
    <dbReference type="NCBI Taxonomy" id="1561972"/>
    <lineage>
        <taxon>unclassified sequences</taxon>
        <taxon>metagenomes</taxon>
        <taxon>ecological metagenomes</taxon>
    </lineage>
</organism>
<dbReference type="AlphaFoldDB" id="A0A5E8CHP2"/>
<feature type="compositionally biased region" description="Polar residues" evidence="1">
    <location>
        <begin position="12"/>
        <end position="22"/>
    </location>
</feature>
<feature type="compositionally biased region" description="Pro residues" evidence="1">
    <location>
        <begin position="55"/>
        <end position="64"/>
    </location>
</feature>
<protein>
    <submittedName>
        <fullName evidence="2">Uncharacterized protein</fullName>
    </submittedName>
</protein>
<accession>A0A5E8CHP2</accession>
<feature type="region of interest" description="Disordered" evidence="1">
    <location>
        <begin position="12"/>
        <end position="71"/>
    </location>
</feature>
<proteinExistence type="predicted"/>
<evidence type="ECO:0000313" key="2">
    <source>
        <dbReference type="EMBL" id="VVU94566.1"/>
    </source>
</evidence>
<reference evidence="2" key="1">
    <citation type="submission" date="2019-09" db="EMBL/GenBank/DDBJ databases">
        <authorList>
            <person name="Needham M D."/>
        </authorList>
    </citation>
    <scope>NUCLEOTIDE SEQUENCE</scope>
</reference>
<name>A0A5E8CHP2_9ZZZZ</name>
<dbReference type="EMBL" id="CABVLZ010000001">
    <property type="protein sequence ID" value="VVU94566.1"/>
    <property type="molecule type" value="Genomic_DNA"/>
</dbReference>
<feature type="compositionally biased region" description="Low complexity" evidence="1">
    <location>
        <begin position="30"/>
        <end position="54"/>
    </location>
</feature>
<evidence type="ECO:0000256" key="1">
    <source>
        <dbReference type="SAM" id="MobiDB-lite"/>
    </source>
</evidence>
<gene>
    <name evidence="2" type="ORF">CPAV1605_291</name>
</gene>
<sequence length="126" mass="13399">MDEYIQNIMRNSQTNNNESGNMPTGAMPTGAMPQGAMPQGAMPQGAMPPGAMPTGPMPTGPMPPGGASGGPNNTVIESDWAFYALGGMMVWNIYRKYFAKQTKYPHGPTGGCPIDAKMQLDFENIN</sequence>